<feature type="compositionally biased region" description="Low complexity" evidence="11">
    <location>
        <begin position="974"/>
        <end position="985"/>
    </location>
</feature>
<dbReference type="Pfam" id="PF00498">
    <property type="entry name" value="FHA"/>
    <property type="match status" value="1"/>
</dbReference>
<dbReference type="PROSITE" id="PS00107">
    <property type="entry name" value="PROTEIN_KINASE_ATP"/>
    <property type="match status" value="1"/>
</dbReference>
<evidence type="ECO:0000256" key="8">
    <source>
        <dbReference type="PIRSR" id="PIRSR630616-2"/>
    </source>
</evidence>
<feature type="active site" description="Proton acceptor" evidence="7">
    <location>
        <position position="443"/>
    </location>
</feature>
<protein>
    <submittedName>
        <fullName evidence="14">Uncharacterized protein</fullName>
    </submittedName>
</protein>
<feature type="binding site" evidence="8 10">
    <location>
        <position position="347"/>
    </location>
    <ligand>
        <name>ATP</name>
        <dbReference type="ChEBI" id="CHEBI:30616"/>
    </ligand>
</feature>
<evidence type="ECO:0000256" key="3">
    <source>
        <dbReference type="ARBA" id="ARBA00022679"/>
    </source>
</evidence>
<evidence type="ECO:0000256" key="7">
    <source>
        <dbReference type="PIRSR" id="PIRSR630616-1"/>
    </source>
</evidence>
<keyword evidence="3" id="KW-0808">Transferase</keyword>
<feature type="region of interest" description="Disordered" evidence="11">
    <location>
        <begin position="1225"/>
        <end position="1246"/>
    </location>
</feature>
<dbReference type="SUPFAM" id="SSF49879">
    <property type="entry name" value="SMAD/FHA domain"/>
    <property type="match status" value="1"/>
</dbReference>
<feature type="compositionally biased region" description="Low complexity" evidence="11">
    <location>
        <begin position="760"/>
        <end position="771"/>
    </location>
</feature>
<dbReference type="PANTHER" id="PTHR24350">
    <property type="entry name" value="SERINE/THREONINE-PROTEIN KINASE IAL-RELATED"/>
    <property type="match status" value="1"/>
</dbReference>
<dbReference type="InterPro" id="IPR011009">
    <property type="entry name" value="Kinase-like_dom_sf"/>
</dbReference>
<feature type="region of interest" description="Disordered" evidence="11">
    <location>
        <begin position="1258"/>
        <end position="1289"/>
    </location>
</feature>
<evidence type="ECO:0000256" key="6">
    <source>
        <dbReference type="ARBA" id="ARBA00022840"/>
    </source>
</evidence>
<evidence type="ECO:0000259" key="12">
    <source>
        <dbReference type="PROSITE" id="PS50006"/>
    </source>
</evidence>
<dbReference type="STRING" id="177199.A0A420Y2I2"/>
<evidence type="ECO:0000259" key="13">
    <source>
        <dbReference type="PROSITE" id="PS50011"/>
    </source>
</evidence>
<dbReference type="InterPro" id="IPR030616">
    <property type="entry name" value="Aur-like"/>
</dbReference>
<dbReference type="EMBL" id="QVQW01000061">
    <property type="protein sequence ID" value="RKU42093.1"/>
    <property type="molecule type" value="Genomic_DNA"/>
</dbReference>
<dbReference type="PROSITE" id="PS00108">
    <property type="entry name" value="PROTEIN_KINASE_ST"/>
    <property type="match status" value="1"/>
</dbReference>
<feature type="compositionally biased region" description="Polar residues" evidence="11">
    <location>
        <begin position="837"/>
        <end position="848"/>
    </location>
</feature>
<dbReference type="InterPro" id="IPR008984">
    <property type="entry name" value="SMAD_FHA_dom_sf"/>
</dbReference>
<dbReference type="InterPro" id="IPR017441">
    <property type="entry name" value="Protein_kinase_ATP_BS"/>
</dbReference>
<feature type="region of interest" description="Disordered" evidence="11">
    <location>
        <begin position="966"/>
        <end position="1013"/>
    </location>
</feature>
<evidence type="ECO:0000256" key="5">
    <source>
        <dbReference type="ARBA" id="ARBA00022777"/>
    </source>
</evidence>
<dbReference type="Gene3D" id="1.10.510.10">
    <property type="entry name" value="Transferase(Phosphotransferase) domain 1"/>
    <property type="match status" value="1"/>
</dbReference>
<feature type="compositionally biased region" description="Basic and acidic residues" evidence="11">
    <location>
        <begin position="849"/>
        <end position="862"/>
    </location>
</feature>
<keyword evidence="6 8" id="KW-0067">ATP-binding</keyword>
<evidence type="ECO:0000256" key="10">
    <source>
        <dbReference type="PROSITE-ProRule" id="PRU10141"/>
    </source>
</evidence>
<proteinExistence type="inferred from homology"/>
<dbReference type="SUPFAM" id="SSF56112">
    <property type="entry name" value="Protein kinase-like (PK-like)"/>
    <property type="match status" value="1"/>
</dbReference>
<keyword evidence="4 8" id="KW-0547">Nucleotide-binding</keyword>
<feature type="region of interest" description="Disordered" evidence="11">
    <location>
        <begin position="743"/>
        <end position="798"/>
    </location>
</feature>
<comment type="caution">
    <text evidence="14">The sequence shown here is derived from an EMBL/GenBank/DDBJ whole genome shotgun (WGS) entry which is preliminary data.</text>
</comment>
<feature type="cross-link" description="Glycyl lysine isopeptide (Lys-Gly) (interchain with G-Cter in SUMO2)" evidence="9">
    <location>
        <position position="445"/>
    </location>
</feature>
<dbReference type="InterPro" id="IPR000253">
    <property type="entry name" value="FHA_dom"/>
</dbReference>
<dbReference type="GO" id="GO:0004674">
    <property type="term" value="F:protein serine/threonine kinase activity"/>
    <property type="evidence" value="ECO:0007669"/>
    <property type="project" value="UniProtKB-KW"/>
</dbReference>
<feature type="compositionally biased region" description="Polar residues" evidence="11">
    <location>
        <begin position="786"/>
        <end position="795"/>
    </location>
</feature>
<dbReference type="Gene3D" id="2.60.200.20">
    <property type="match status" value="1"/>
</dbReference>
<dbReference type="SMART" id="SM00220">
    <property type="entry name" value="S_TKc"/>
    <property type="match status" value="1"/>
</dbReference>
<evidence type="ECO:0000256" key="4">
    <source>
        <dbReference type="ARBA" id="ARBA00022741"/>
    </source>
</evidence>
<reference evidence="14 15" key="1">
    <citation type="submission" date="2018-08" db="EMBL/GenBank/DDBJ databases">
        <title>Draft genome of the lignicolous fungus Coniochaeta pulveracea.</title>
        <authorList>
            <person name="Borstlap C.J."/>
            <person name="De Witt R.N."/>
            <person name="Botha A."/>
            <person name="Volschenk H."/>
        </authorList>
    </citation>
    <scope>NUCLEOTIDE SEQUENCE [LARGE SCALE GENOMIC DNA]</scope>
    <source>
        <strain evidence="14 15">CAB683</strain>
    </source>
</reference>
<comment type="similarity">
    <text evidence="1">Belongs to the protein kinase superfamily. CAMK Ser/Thr protein kinase family. CHEK2 subfamily.</text>
</comment>
<feature type="region of interest" description="Disordered" evidence="11">
    <location>
        <begin position="1"/>
        <end position="26"/>
    </location>
</feature>
<feature type="binding site" evidence="8">
    <location>
        <position position="463"/>
    </location>
    <ligand>
        <name>ATP</name>
        <dbReference type="ChEBI" id="CHEBI:30616"/>
    </ligand>
</feature>
<keyword evidence="5" id="KW-0418">Kinase</keyword>
<keyword evidence="2" id="KW-0723">Serine/threonine-protein kinase</keyword>
<feature type="region of interest" description="Disordered" evidence="11">
    <location>
        <begin position="604"/>
        <end position="634"/>
    </location>
</feature>
<evidence type="ECO:0000256" key="1">
    <source>
        <dbReference type="ARBA" id="ARBA00005575"/>
    </source>
</evidence>
<dbReference type="GO" id="GO:0005524">
    <property type="term" value="F:ATP binding"/>
    <property type="evidence" value="ECO:0007669"/>
    <property type="project" value="UniProtKB-UniRule"/>
</dbReference>
<feature type="region of interest" description="Disordered" evidence="11">
    <location>
        <begin position="661"/>
        <end position="686"/>
    </location>
</feature>
<feature type="domain" description="Protein kinase" evidence="13">
    <location>
        <begin position="318"/>
        <end position="603"/>
    </location>
</feature>
<sequence length="1289" mass="144384">MEKRIRPKRPSQVCTMRGPSLGGSPKKEWLRTDALSDCLLATQTVLDPRRLGKQNSGFSDEDLADIVCILIPSSEHAQTEVNFLRGQGSVHLVGGEDAPEVEDGLASLADDDCDNSHFGLMSHGRAKYAIALRFSAFEKLKDPLQGFVFGRNPNRCDIPFVHDPKRRLSNVQFRIYYNQHRVLMVQDVSTNGTVVDGLHLKTSNNRTMRTLNNGSTVRMLLHLGKSDLDFLVRIPRREGEYEQAYRDNLARYMAYLEQLRIQRDQVHSDANATIGPGPGGHVDLFPTAVTRTRRPNAASASAGNAEHLSRAWNGSDKYHVVGEIGKGAFATVYKVTDKWEGTPYAAKELDKRKFMKNGVLDQKVENEMTIMQKIQHPNIVQYIEHIDWDSRLLFIIMEYVGGGDLGRLISENGSLLEEAVKTMTLQLLDALGYLHENNITHRDVKPDNILVSSQAPFVVKLTDFGLSKMVDNEQTFLRTFCGTLLYCAPEVYTEFAEYDEFGNRHPRNRQRRQVRGQRYDHAVDIWSLGGVLFFAMTGRPPYPARGGTSYSELLHRIMTQDLDISPLQQAGISALGTDFIRRMLERRPENRATVNMLKDHPWLGGTGQAFSRDQDAGESFDEISDDEQLDQQTSQLSLTDRRHAVEILEDEGVQDENLFSGYESEKENYTFGPESQPPKEGRSEPETAGRLFGEVNVSAIGSSGVISSARLNLPMTASGASFDTTEILAYGEDDERAEVSEIKDSFESEDNTPKQKTKNSQRQSSGSQGQGLRVSALSASHRRSADQTNNNTFNVGSEDLGGTESIMEHLNMRSAAVSNYVSQDSYFFTASKRKVTYDSSEGSEQSSAIHDRPTLKRFRSELPPDSMADYPSGDIDSEYELLAHMPAVVQTRSTRQMDEPVNKSTYWTAGDRKSYHLRYPEMTQLQLDAFMSAAKARGEDFGPGKTPLWDLAMKYFPPANFEKTGGRVPLDAESLSSTSGTSKLTRNQRDKSPSTDILEQTGSDDDIPDTLPQPQTIVVPVSSNPPAKRVVASLHSSRESGISNISLHVTESLLSWGRALDNTRIYEPKTEIKVPKYAFKILLWKPDYDPSREFRPWDKSHTKDEESYHFYMSTKSSHGIYINEKHVPSSEPKAPNADSKHWVRLHDGDKIVVCHWQKPSAEQGGKTEVVFRCAWGGSSVPRDELPASAIYGHLVSADIAKELDGFCARTEKRLRADVEHDSKIAEAETDRNERAQDIRTEKERSRLFELKRQEARRILAARHSRRGTPASVPPGSSPETRLSPGIGIN</sequence>
<name>A0A420Y2I2_9PEZI</name>
<keyword evidence="15" id="KW-1185">Reference proteome</keyword>
<organism evidence="14 15">
    <name type="scientific">Coniochaeta pulveracea</name>
    <dbReference type="NCBI Taxonomy" id="177199"/>
    <lineage>
        <taxon>Eukaryota</taxon>
        <taxon>Fungi</taxon>
        <taxon>Dikarya</taxon>
        <taxon>Ascomycota</taxon>
        <taxon>Pezizomycotina</taxon>
        <taxon>Sordariomycetes</taxon>
        <taxon>Sordariomycetidae</taxon>
        <taxon>Coniochaetales</taxon>
        <taxon>Coniochaetaceae</taxon>
        <taxon>Coniochaeta</taxon>
    </lineage>
</organism>
<accession>A0A420Y2I2</accession>
<evidence type="ECO:0000256" key="9">
    <source>
        <dbReference type="PIRSR" id="PIRSR630616-3"/>
    </source>
</evidence>
<dbReference type="PROSITE" id="PS50011">
    <property type="entry name" value="PROTEIN_KINASE_DOM"/>
    <property type="match status" value="1"/>
</dbReference>
<evidence type="ECO:0000256" key="11">
    <source>
        <dbReference type="SAM" id="MobiDB-lite"/>
    </source>
</evidence>
<feature type="compositionally biased region" description="Basic and acidic residues" evidence="11">
    <location>
        <begin position="677"/>
        <end position="686"/>
    </location>
</feature>
<dbReference type="PROSITE" id="PS50006">
    <property type="entry name" value="FHA_DOMAIN"/>
    <property type="match status" value="1"/>
</dbReference>
<gene>
    <name evidence="14" type="ORF">DL546_000051</name>
</gene>
<feature type="compositionally biased region" description="Acidic residues" evidence="11">
    <location>
        <begin position="616"/>
        <end position="629"/>
    </location>
</feature>
<feature type="region of interest" description="Disordered" evidence="11">
    <location>
        <begin position="837"/>
        <end position="873"/>
    </location>
</feature>
<evidence type="ECO:0000313" key="15">
    <source>
        <dbReference type="Proteomes" id="UP000275385"/>
    </source>
</evidence>
<dbReference type="OrthoDB" id="504170at2759"/>
<dbReference type="InterPro" id="IPR000719">
    <property type="entry name" value="Prot_kinase_dom"/>
</dbReference>
<dbReference type="Proteomes" id="UP000275385">
    <property type="component" value="Unassembled WGS sequence"/>
</dbReference>
<evidence type="ECO:0000313" key="14">
    <source>
        <dbReference type="EMBL" id="RKU42093.1"/>
    </source>
</evidence>
<evidence type="ECO:0000256" key="2">
    <source>
        <dbReference type="ARBA" id="ARBA00022527"/>
    </source>
</evidence>
<dbReference type="FunFam" id="3.30.200.20:FF:000470">
    <property type="entry name" value="Serine/threonine-protein kinase RAD53"/>
    <property type="match status" value="1"/>
</dbReference>
<feature type="domain" description="FHA" evidence="12">
    <location>
        <begin position="147"/>
        <end position="200"/>
    </location>
</feature>
<dbReference type="Pfam" id="PF00069">
    <property type="entry name" value="Pkinase"/>
    <property type="match status" value="1"/>
</dbReference>
<dbReference type="InterPro" id="IPR008271">
    <property type="entry name" value="Ser/Thr_kinase_AS"/>
</dbReference>